<evidence type="ECO:0000313" key="3">
    <source>
        <dbReference type="EMBL" id="CAG2061473.1"/>
    </source>
</evidence>
<organism evidence="3 4">
    <name type="scientific">Timema podura</name>
    <name type="common">Walking stick</name>
    <dbReference type="NCBI Taxonomy" id="61482"/>
    <lineage>
        <taxon>Eukaryota</taxon>
        <taxon>Metazoa</taxon>
        <taxon>Ecdysozoa</taxon>
        <taxon>Arthropoda</taxon>
        <taxon>Hexapoda</taxon>
        <taxon>Insecta</taxon>
        <taxon>Pterygota</taxon>
        <taxon>Neoptera</taxon>
        <taxon>Polyneoptera</taxon>
        <taxon>Phasmatodea</taxon>
        <taxon>Timematodea</taxon>
        <taxon>Timematoidea</taxon>
        <taxon>Timematidae</taxon>
        <taxon>Timema</taxon>
    </lineage>
</organism>
<dbReference type="Pfam" id="PF00476">
    <property type="entry name" value="DNA_pol_A"/>
    <property type="match status" value="1"/>
</dbReference>
<dbReference type="Proteomes" id="UP001153148">
    <property type="component" value="Unassembled WGS sequence"/>
</dbReference>
<accession>A0ABN7P106</accession>
<protein>
    <recommendedName>
        <fullName evidence="2">DNA-directed DNA polymerase family A palm domain-containing protein</fullName>
    </recommendedName>
</protein>
<gene>
    <name evidence="3" type="ORF">TPAB3V08_LOCUS8427</name>
</gene>
<dbReference type="PANTHER" id="PTHR10133:SF62">
    <property type="entry name" value="DNA POLYMERASE THETA"/>
    <property type="match status" value="1"/>
</dbReference>
<dbReference type="EMBL" id="CAJPIN010015996">
    <property type="protein sequence ID" value="CAG2061473.1"/>
    <property type="molecule type" value="Genomic_DNA"/>
</dbReference>
<dbReference type="Gene3D" id="3.30.70.370">
    <property type="match status" value="2"/>
</dbReference>
<evidence type="ECO:0000259" key="2">
    <source>
        <dbReference type="Pfam" id="PF00476"/>
    </source>
</evidence>
<dbReference type="InterPro" id="IPR043502">
    <property type="entry name" value="DNA/RNA_pol_sf"/>
</dbReference>
<feature type="region of interest" description="Disordered" evidence="1">
    <location>
        <begin position="89"/>
        <end position="118"/>
    </location>
</feature>
<name>A0ABN7P106_TIMPD</name>
<comment type="caution">
    <text evidence="3">The sequence shown here is derived from an EMBL/GenBank/DDBJ whole genome shotgun (WGS) entry which is preliminary data.</text>
</comment>
<dbReference type="InterPro" id="IPR001098">
    <property type="entry name" value="DNA-dir_DNA_pol_A_palm_dom"/>
</dbReference>
<dbReference type="SUPFAM" id="SSF56672">
    <property type="entry name" value="DNA/RNA polymerases"/>
    <property type="match status" value="1"/>
</dbReference>
<feature type="compositionally biased region" description="Basic and acidic residues" evidence="1">
    <location>
        <begin position="89"/>
        <end position="109"/>
    </location>
</feature>
<keyword evidence="4" id="KW-1185">Reference proteome</keyword>
<dbReference type="InterPro" id="IPR002298">
    <property type="entry name" value="DNA_polymerase_A"/>
</dbReference>
<proteinExistence type="predicted"/>
<sequence>MLQVVYRVFNKITLGHAERQAVNSTIQGSAADIAKRAMVLVEQRLSQKLSPSPRKTYNPCTWVKGRGEGTEERAASLVLQLHDELLYEEDGKGEDTKKSDDEAEVCRESKPRKKIGGADNKCVSDKHVMEAVRIIKSGMEEAVNLSVKLPVKVKTGNSWGALREITL</sequence>
<evidence type="ECO:0000313" key="4">
    <source>
        <dbReference type="Proteomes" id="UP001153148"/>
    </source>
</evidence>
<evidence type="ECO:0000256" key="1">
    <source>
        <dbReference type="SAM" id="MobiDB-lite"/>
    </source>
</evidence>
<reference evidence="3" key="1">
    <citation type="submission" date="2021-03" db="EMBL/GenBank/DDBJ databases">
        <authorList>
            <person name="Tran Van P."/>
        </authorList>
    </citation>
    <scope>NUCLEOTIDE SEQUENCE</scope>
</reference>
<feature type="domain" description="DNA-directed DNA polymerase family A palm" evidence="2">
    <location>
        <begin position="15"/>
        <end position="89"/>
    </location>
</feature>
<dbReference type="PANTHER" id="PTHR10133">
    <property type="entry name" value="DNA POLYMERASE I"/>
    <property type="match status" value="1"/>
</dbReference>